<dbReference type="RefSeq" id="WP_307232588.1">
    <property type="nucleotide sequence ID" value="NZ_JAUSVF010000001.1"/>
</dbReference>
<feature type="coiled-coil region" evidence="1">
    <location>
        <begin position="106"/>
        <end position="270"/>
    </location>
</feature>
<reference evidence="3 4" key="1">
    <citation type="submission" date="2023-07" db="EMBL/GenBank/DDBJ databases">
        <title>Genomic Encyclopedia of Type Strains, Phase IV (KMG-IV): sequencing the most valuable type-strain genomes for metagenomic binning, comparative biology and taxonomic classification.</title>
        <authorList>
            <person name="Goeker M."/>
        </authorList>
    </citation>
    <scope>NUCLEOTIDE SEQUENCE [LARGE SCALE GENOMIC DNA]</scope>
    <source>
        <strain evidence="3 4">DSM 1112</strain>
    </source>
</reference>
<sequence>MIQFLLLFSLGFLTAVMLGVLVAPLVYKRIIRFAEDRLKATMPLSPQEVRAQKDAARAGYAAENARTEQTLKREREKTVGIMLEKERILKNMQRLAGETADLHAHVETMNVEAGDFRSQVRRLEQNIDRLTNSLAATEKGDDAKKAEIYTLSRQLNAVSIEVDNLKIDLAARNAEAENLKSRIANLRDERDASRAQAKGESNRARELEVRLARDEARLRQVEQRLNRETASNADKDAFLERRAAEIDRLKQKLKDNNNELRDALKTMRATGSNGASRKERKVVTAGAPSGATIETASFIGTPSPELSFDHARNRVSALSERLVNAKGETHDAALREEIADIAASVVAMTAAREGAGSPIHTLLDGAASKTDGDRLSLAARAAQLMPPEA</sequence>
<keyword evidence="1" id="KW-0175">Coiled coil</keyword>
<evidence type="ECO:0000313" key="3">
    <source>
        <dbReference type="EMBL" id="MDQ0321745.1"/>
    </source>
</evidence>
<protein>
    <submittedName>
        <fullName evidence="3">DNA repair exonuclease SbcCD ATPase subunit</fullName>
    </submittedName>
</protein>
<keyword evidence="2" id="KW-0812">Transmembrane</keyword>
<feature type="transmembrane region" description="Helical" evidence="2">
    <location>
        <begin position="6"/>
        <end position="27"/>
    </location>
</feature>
<keyword evidence="3" id="KW-0378">Hydrolase</keyword>
<keyword evidence="4" id="KW-1185">Reference proteome</keyword>
<evidence type="ECO:0000256" key="2">
    <source>
        <dbReference type="SAM" id="Phobius"/>
    </source>
</evidence>
<dbReference type="Gene3D" id="1.20.1170.10">
    <property type="match status" value="1"/>
</dbReference>
<organism evidence="3 4">
    <name type="scientific">Pararhizobium capsulatum DSM 1112</name>
    <dbReference type="NCBI Taxonomy" id="1121113"/>
    <lineage>
        <taxon>Bacteria</taxon>
        <taxon>Pseudomonadati</taxon>
        <taxon>Pseudomonadota</taxon>
        <taxon>Alphaproteobacteria</taxon>
        <taxon>Hyphomicrobiales</taxon>
        <taxon>Rhizobiaceae</taxon>
        <taxon>Rhizobium/Agrobacterium group</taxon>
        <taxon>Pararhizobium</taxon>
    </lineage>
</organism>
<keyword evidence="2" id="KW-1133">Transmembrane helix</keyword>
<dbReference type="GO" id="GO:0004527">
    <property type="term" value="F:exonuclease activity"/>
    <property type="evidence" value="ECO:0007669"/>
    <property type="project" value="UniProtKB-KW"/>
</dbReference>
<keyword evidence="3" id="KW-0269">Exonuclease</keyword>
<evidence type="ECO:0000313" key="4">
    <source>
        <dbReference type="Proteomes" id="UP001230207"/>
    </source>
</evidence>
<evidence type="ECO:0000256" key="1">
    <source>
        <dbReference type="SAM" id="Coils"/>
    </source>
</evidence>
<dbReference type="EMBL" id="JAUSVF010000001">
    <property type="protein sequence ID" value="MDQ0321745.1"/>
    <property type="molecule type" value="Genomic_DNA"/>
</dbReference>
<accession>A0ABU0BTZ9</accession>
<name>A0ABU0BTZ9_9HYPH</name>
<keyword evidence="3" id="KW-0540">Nuclease</keyword>
<proteinExistence type="predicted"/>
<dbReference type="Proteomes" id="UP001230207">
    <property type="component" value="Unassembled WGS sequence"/>
</dbReference>
<comment type="caution">
    <text evidence="3">The sequence shown here is derived from an EMBL/GenBank/DDBJ whole genome shotgun (WGS) entry which is preliminary data.</text>
</comment>
<keyword evidence="2" id="KW-0472">Membrane</keyword>
<gene>
    <name evidence="3" type="ORF">QO002_003883</name>
</gene>